<gene>
    <name evidence="1" type="ORF">RM779_31430</name>
</gene>
<dbReference type="Proteomes" id="UP001183615">
    <property type="component" value="Unassembled WGS sequence"/>
</dbReference>
<reference evidence="2" key="1">
    <citation type="submission" date="2023-07" db="EMBL/GenBank/DDBJ databases">
        <title>30 novel species of actinomycetes from the DSMZ collection.</title>
        <authorList>
            <person name="Nouioui I."/>
        </authorList>
    </citation>
    <scope>NUCLEOTIDE SEQUENCE [LARGE SCALE GENOMIC DNA]</scope>
    <source>
        <strain evidence="2">DSM 41886</strain>
    </source>
</reference>
<protein>
    <recommendedName>
        <fullName evidence="3">Secreted protein</fullName>
    </recommendedName>
</protein>
<keyword evidence="2" id="KW-1185">Reference proteome</keyword>
<dbReference type="EMBL" id="JAVREV010000025">
    <property type="protein sequence ID" value="MDT0447071.1"/>
    <property type="molecule type" value="Genomic_DNA"/>
</dbReference>
<accession>A0ABU2SDM4</accession>
<dbReference type="RefSeq" id="WP_311621196.1">
    <property type="nucleotide sequence ID" value="NZ_JAVREV010000025.1"/>
</dbReference>
<comment type="caution">
    <text evidence="1">The sequence shown here is derived from an EMBL/GenBank/DDBJ whole genome shotgun (WGS) entry which is preliminary data.</text>
</comment>
<proteinExistence type="predicted"/>
<organism evidence="1 2">
    <name type="scientific">Streptomyces johnsoniae</name>
    <dbReference type="NCBI Taxonomy" id="3075532"/>
    <lineage>
        <taxon>Bacteria</taxon>
        <taxon>Bacillati</taxon>
        <taxon>Actinomycetota</taxon>
        <taxon>Actinomycetes</taxon>
        <taxon>Kitasatosporales</taxon>
        <taxon>Streptomycetaceae</taxon>
        <taxon>Streptomyces</taxon>
    </lineage>
</organism>
<name>A0ABU2SDM4_9ACTN</name>
<evidence type="ECO:0000313" key="1">
    <source>
        <dbReference type="EMBL" id="MDT0447071.1"/>
    </source>
</evidence>
<sequence>MSGGAAALPAAFLTGLAATAPPGSAAARFAAGRARHGAPGAEREPLLRALLHGACAGSAPDWLLTEAASAAPATAAAALTHRDCPASLRTAALRAAADARLGELAAESAEGADAVPAAVVAELRRRAVEPADMTRELLDRPGPAQAVLGVPCLPDAVFDAAVELLPGPPAPMREGEDFEGWLRGHRAALHAWQAMWLRVLVTHPDRHARLLAIPAGTPAGSVIRDHLLGTLPWAVEPALLDAVARADLERFAGAVLTAEISRALLGGLTRDEARARFGERVAALPQEAAHLPRAYLDDRASDPEHGARAAVDWVARAAGERWRLLLDPPADRPWRTPPEGRAALGRLFAGTAAEALAGWEPLPGRPVGRPAHLLWVHAMLRHLPALTPDVALRVRLLVRDAARGRGRRDERFAALLADVERRSAAALDDPGEVTVPQLAGIPGETLAAFLDRHPGDDQAVERALLSCALAQDRADPPFAAVLARHSDPAGALPRLTHELPRRLGGGAAARDAWTRLALAAEGCGPDTVAALPAWAALAHGGPAIAAAVLDALGEDESAWARFADHPATADGPAAWLPLGPLLAAAREDTAWPGPPPPD</sequence>
<evidence type="ECO:0000313" key="2">
    <source>
        <dbReference type="Proteomes" id="UP001183615"/>
    </source>
</evidence>
<evidence type="ECO:0008006" key="3">
    <source>
        <dbReference type="Google" id="ProtNLM"/>
    </source>
</evidence>